<sequence>MTDRLCHRFEKILIVLFQTWRRCTHIAGLLFALEGRPQSDEIEDAACTSKPCQWNQSSKKKKKQPGQSMK</sequence>
<keyword evidence="3" id="KW-1185">Reference proteome</keyword>
<dbReference type="EMBL" id="JAIWYP010000015">
    <property type="protein sequence ID" value="KAH3703342.1"/>
    <property type="molecule type" value="Genomic_DNA"/>
</dbReference>
<dbReference type="Proteomes" id="UP000828390">
    <property type="component" value="Unassembled WGS sequence"/>
</dbReference>
<dbReference type="AlphaFoldDB" id="A0A9D3YM53"/>
<accession>A0A9D3YM53</accession>
<reference evidence="2" key="1">
    <citation type="journal article" date="2019" name="bioRxiv">
        <title>The Genome of the Zebra Mussel, Dreissena polymorpha: A Resource for Invasive Species Research.</title>
        <authorList>
            <person name="McCartney M.A."/>
            <person name="Auch B."/>
            <person name="Kono T."/>
            <person name="Mallez S."/>
            <person name="Zhang Y."/>
            <person name="Obille A."/>
            <person name="Becker A."/>
            <person name="Abrahante J.E."/>
            <person name="Garbe J."/>
            <person name="Badalamenti J.P."/>
            <person name="Herman A."/>
            <person name="Mangelson H."/>
            <person name="Liachko I."/>
            <person name="Sullivan S."/>
            <person name="Sone E.D."/>
            <person name="Koren S."/>
            <person name="Silverstein K.A.T."/>
            <person name="Beckman K.B."/>
            <person name="Gohl D.M."/>
        </authorList>
    </citation>
    <scope>NUCLEOTIDE SEQUENCE</scope>
    <source>
        <strain evidence="2">Duluth1</strain>
        <tissue evidence="2">Whole animal</tissue>
    </source>
</reference>
<evidence type="ECO:0000313" key="3">
    <source>
        <dbReference type="Proteomes" id="UP000828390"/>
    </source>
</evidence>
<reference evidence="2" key="2">
    <citation type="submission" date="2020-11" db="EMBL/GenBank/DDBJ databases">
        <authorList>
            <person name="McCartney M.A."/>
            <person name="Auch B."/>
            <person name="Kono T."/>
            <person name="Mallez S."/>
            <person name="Becker A."/>
            <person name="Gohl D.M."/>
            <person name="Silverstein K.A.T."/>
            <person name="Koren S."/>
            <person name="Bechman K.B."/>
            <person name="Herman A."/>
            <person name="Abrahante J.E."/>
            <person name="Garbe J."/>
        </authorList>
    </citation>
    <scope>NUCLEOTIDE SEQUENCE</scope>
    <source>
        <strain evidence="2">Duluth1</strain>
        <tissue evidence="2">Whole animal</tissue>
    </source>
</reference>
<gene>
    <name evidence="2" type="ORF">DPMN_078376</name>
</gene>
<name>A0A9D3YM53_DREPO</name>
<organism evidence="2 3">
    <name type="scientific">Dreissena polymorpha</name>
    <name type="common">Zebra mussel</name>
    <name type="synonym">Mytilus polymorpha</name>
    <dbReference type="NCBI Taxonomy" id="45954"/>
    <lineage>
        <taxon>Eukaryota</taxon>
        <taxon>Metazoa</taxon>
        <taxon>Spiralia</taxon>
        <taxon>Lophotrochozoa</taxon>
        <taxon>Mollusca</taxon>
        <taxon>Bivalvia</taxon>
        <taxon>Autobranchia</taxon>
        <taxon>Heteroconchia</taxon>
        <taxon>Euheterodonta</taxon>
        <taxon>Imparidentia</taxon>
        <taxon>Neoheterodontei</taxon>
        <taxon>Myida</taxon>
        <taxon>Dreissenoidea</taxon>
        <taxon>Dreissenidae</taxon>
        <taxon>Dreissena</taxon>
    </lineage>
</organism>
<evidence type="ECO:0000313" key="2">
    <source>
        <dbReference type="EMBL" id="KAH3703342.1"/>
    </source>
</evidence>
<protein>
    <submittedName>
        <fullName evidence="2">Uncharacterized protein</fullName>
    </submittedName>
</protein>
<comment type="caution">
    <text evidence="2">The sequence shown here is derived from an EMBL/GenBank/DDBJ whole genome shotgun (WGS) entry which is preliminary data.</text>
</comment>
<feature type="region of interest" description="Disordered" evidence="1">
    <location>
        <begin position="51"/>
        <end position="70"/>
    </location>
</feature>
<proteinExistence type="predicted"/>
<evidence type="ECO:0000256" key="1">
    <source>
        <dbReference type="SAM" id="MobiDB-lite"/>
    </source>
</evidence>